<accession>A0A2M8NZW2</accession>
<feature type="chain" id="PRO_5014805639" evidence="2">
    <location>
        <begin position="30"/>
        <end position="138"/>
    </location>
</feature>
<dbReference type="Proteomes" id="UP000228921">
    <property type="component" value="Unassembled WGS sequence"/>
</dbReference>
<evidence type="ECO:0000256" key="1">
    <source>
        <dbReference type="PROSITE-ProRule" id="PRU00221"/>
    </source>
</evidence>
<evidence type="ECO:0000256" key="2">
    <source>
        <dbReference type="SAM" id="SignalP"/>
    </source>
</evidence>
<proteinExistence type="predicted"/>
<evidence type="ECO:0000313" key="3">
    <source>
        <dbReference type="EMBL" id="PJF30833.1"/>
    </source>
</evidence>
<dbReference type="PROSITE" id="PS50294">
    <property type="entry name" value="WD_REPEATS_REGION"/>
    <property type="match status" value="1"/>
</dbReference>
<sequence>MMAFKPRLSFLSVILGALLAVSACSGAPAESPAPPVTAAAETPVAVSPTLAVSVKVEDLERAAEIGRLGRGKLSEVAYSPDGRQLAAASSVGIWLYDLQSQDSAPRPLEGHAGKVNAVAWSPDGRLIASGADDKRVML</sequence>
<feature type="repeat" description="WD" evidence="1">
    <location>
        <begin position="108"/>
        <end position="138"/>
    </location>
</feature>
<dbReference type="SUPFAM" id="SSF50960">
    <property type="entry name" value="TolB, C-terminal domain"/>
    <property type="match status" value="1"/>
</dbReference>
<keyword evidence="2" id="KW-0732">Signal</keyword>
<dbReference type="PANTHER" id="PTHR19879">
    <property type="entry name" value="TRANSCRIPTION INITIATION FACTOR TFIID"/>
    <property type="match status" value="1"/>
</dbReference>
<evidence type="ECO:0000313" key="4">
    <source>
        <dbReference type="Proteomes" id="UP000228921"/>
    </source>
</evidence>
<feature type="signal peptide" evidence="2">
    <location>
        <begin position="1"/>
        <end position="29"/>
    </location>
</feature>
<dbReference type="SMART" id="SM00320">
    <property type="entry name" value="WD40"/>
    <property type="match status" value="2"/>
</dbReference>
<dbReference type="PROSITE" id="PS50082">
    <property type="entry name" value="WD_REPEATS_2"/>
    <property type="match status" value="1"/>
</dbReference>
<dbReference type="EMBL" id="PGTK01000006">
    <property type="protein sequence ID" value="PJF30833.1"/>
    <property type="molecule type" value="Genomic_DNA"/>
</dbReference>
<dbReference type="PROSITE" id="PS51257">
    <property type="entry name" value="PROKAR_LIPOPROTEIN"/>
    <property type="match status" value="1"/>
</dbReference>
<dbReference type="InterPro" id="IPR001680">
    <property type="entry name" value="WD40_rpt"/>
</dbReference>
<protein>
    <submittedName>
        <fullName evidence="3">Uncharacterized protein</fullName>
    </submittedName>
</protein>
<name>A0A2M8NZW2_9CHLR</name>
<dbReference type="PANTHER" id="PTHR19879:SF9">
    <property type="entry name" value="TRANSCRIPTION INITIATION FACTOR TFIID SUBUNIT 5"/>
    <property type="match status" value="1"/>
</dbReference>
<reference evidence="3 4" key="1">
    <citation type="submission" date="2017-11" db="EMBL/GenBank/DDBJ databases">
        <title>Evolution of Phototrophy in the Chloroflexi Phylum Driven by Horizontal Gene Transfer.</title>
        <authorList>
            <person name="Ward L.M."/>
            <person name="Hemp J."/>
            <person name="Shih P.M."/>
            <person name="Mcglynn S.E."/>
            <person name="Fischer W."/>
        </authorList>
    </citation>
    <scope>NUCLEOTIDE SEQUENCE [LARGE SCALE GENOMIC DNA]</scope>
    <source>
        <strain evidence="3">CP2_2F</strain>
    </source>
</reference>
<comment type="caution">
    <text evidence="3">The sequence shown here is derived from an EMBL/GenBank/DDBJ whole genome shotgun (WGS) entry which is preliminary data.</text>
</comment>
<gene>
    <name evidence="3" type="ORF">CUN51_06510</name>
</gene>
<keyword evidence="1" id="KW-0853">WD repeat</keyword>
<dbReference type="AlphaFoldDB" id="A0A2M8NZW2"/>
<dbReference type="Gene3D" id="2.130.10.10">
    <property type="entry name" value="YVTN repeat-like/Quinoprotein amine dehydrogenase"/>
    <property type="match status" value="1"/>
</dbReference>
<dbReference type="InterPro" id="IPR015943">
    <property type="entry name" value="WD40/YVTN_repeat-like_dom_sf"/>
</dbReference>
<organism evidence="3 4">
    <name type="scientific">Candidatus Thermofonsia Clade 1 bacterium</name>
    <dbReference type="NCBI Taxonomy" id="2364210"/>
    <lineage>
        <taxon>Bacteria</taxon>
        <taxon>Bacillati</taxon>
        <taxon>Chloroflexota</taxon>
        <taxon>Candidatus Thermofontia</taxon>
        <taxon>Candidatus Thermofonsia Clade 1</taxon>
    </lineage>
</organism>
<dbReference type="Pfam" id="PF00400">
    <property type="entry name" value="WD40"/>
    <property type="match status" value="1"/>
</dbReference>